<dbReference type="AlphaFoldDB" id="A0A537L8K2"/>
<dbReference type="GO" id="GO:0055085">
    <property type="term" value="P:transmembrane transport"/>
    <property type="evidence" value="ECO:0007669"/>
    <property type="project" value="InterPro"/>
</dbReference>
<evidence type="ECO:0000313" key="10">
    <source>
        <dbReference type="Proteomes" id="UP000318661"/>
    </source>
</evidence>
<comment type="caution">
    <text evidence="9">The sequence shown here is derived from an EMBL/GenBank/DDBJ whole genome shotgun (WGS) entry which is preliminary data.</text>
</comment>
<evidence type="ECO:0000256" key="2">
    <source>
        <dbReference type="ARBA" id="ARBA00022448"/>
    </source>
</evidence>
<dbReference type="Gene3D" id="1.10.3720.10">
    <property type="entry name" value="MetI-like"/>
    <property type="match status" value="1"/>
</dbReference>
<evidence type="ECO:0000256" key="1">
    <source>
        <dbReference type="ARBA" id="ARBA00004651"/>
    </source>
</evidence>
<feature type="transmembrane region" description="Helical" evidence="7">
    <location>
        <begin position="150"/>
        <end position="176"/>
    </location>
</feature>
<dbReference type="SUPFAM" id="SSF161098">
    <property type="entry name" value="MetI-like"/>
    <property type="match status" value="1"/>
</dbReference>
<feature type="transmembrane region" description="Helical" evidence="7">
    <location>
        <begin position="7"/>
        <end position="29"/>
    </location>
</feature>
<dbReference type="InterPro" id="IPR035906">
    <property type="entry name" value="MetI-like_sf"/>
</dbReference>
<name>A0A537L8K2_9BACT</name>
<feature type="transmembrane region" description="Helical" evidence="7">
    <location>
        <begin position="257"/>
        <end position="279"/>
    </location>
</feature>
<dbReference type="PANTHER" id="PTHR43005:SF1">
    <property type="entry name" value="SPERMIDINE_PUTRESCINE TRANSPORT SYSTEM PERMEASE PROTEIN"/>
    <property type="match status" value="1"/>
</dbReference>
<dbReference type="EMBL" id="VBAJ01000269">
    <property type="protein sequence ID" value="TMJ04344.1"/>
    <property type="molecule type" value="Genomic_DNA"/>
</dbReference>
<evidence type="ECO:0000256" key="6">
    <source>
        <dbReference type="ARBA" id="ARBA00023136"/>
    </source>
</evidence>
<keyword evidence="4 7" id="KW-0812">Transmembrane</keyword>
<dbReference type="Proteomes" id="UP000318661">
    <property type="component" value="Unassembled WGS sequence"/>
</dbReference>
<dbReference type="PROSITE" id="PS50928">
    <property type="entry name" value="ABC_TM1"/>
    <property type="match status" value="1"/>
</dbReference>
<evidence type="ECO:0000313" key="9">
    <source>
        <dbReference type="EMBL" id="TMJ04344.1"/>
    </source>
</evidence>
<protein>
    <submittedName>
        <fullName evidence="9">Sugar ABC transporter permease</fullName>
    </submittedName>
</protein>
<feature type="domain" description="ABC transmembrane type-1" evidence="8">
    <location>
        <begin position="65"/>
        <end position="278"/>
    </location>
</feature>
<evidence type="ECO:0000256" key="5">
    <source>
        <dbReference type="ARBA" id="ARBA00022989"/>
    </source>
</evidence>
<feature type="transmembrane region" description="Helical" evidence="7">
    <location>
        <begin position="67"/>
        <end position="90"/>
    </location>
</feature>
<dbReference type="CDD" id="cd06261">
    <property type="entry name" value="TM_PBP2"/>
    <property type="match status" value="1"/>
</dbReference>
<dbReference type="InterPro" id="IPR000515">
    <property type="entry name" value="MetI-like"/>
</dbReference>
<evidence type="ECO:0000256" key="7">
    <source>
        <dbReference type="RuleBase" id="RU363032"/>
    </source>
</evidence>
<gene>
    <name evidence="9" type="ORF">E6G99_10585</name>
</gene>
<feature type="transmembrane region" description="Helical" evidence="7">
    <location>
        <begin position="102"/>
        <end position="123"/>
    </location>
</feature>
<dbReference type="SUPFAM" id="SSF160964">
    <property type="entry name" value="MalF N-terminal region-like"/>
    <property type="match status" value="1"/>
</dbReference>
<sequence>MAHKEQIKFFFVIPGILWVLIFTIFPLLYSLRLSFFQARLGQDQTFIGMGNFQGAFSDYRFWNSLSITVFFVVVSVSLTVLLGLGLALLFNRPRRGLRFFRSSFVLPIFTAPIALGYLGLTIFHEDVGAVNVALRMLGVVNPPGWFHQVWAARLAITLVDVWQWTSFCFLVLLAGLQNLPEELYEAAQLDTSSGWGIFRHITLPLLAPVLFTVTILRLVETLKVLDIPFSMTSGGPGAATQTYSFYVYLVGLRNFNAGYASALAYILLLIMLFISSFFFNRLRAIYD</sequence>
<evidence type="ECO:0000256" key="4">
    <source>
        <dbReference type="ARBA" id="ARBA00022692"/>
    </source>
</evidence>
<keyword evidence="2 7" id="KW-0813">Transport</keyword>
<dbReference type="PANTHER" id="PTHR43005">
    <property type="entry name" value="BLR7065 PROTEIN"/>
    <property type="match status" value="1"/>
</dbReference>
<keyword evidence="6 7" id="KW-0472">Membrane</keyword>
<keyword evidence="5 7" id="KW-1133">Transmembrane helix</keyword>
<organism evidence="9 10">
    <name type="scientific">Candidatus Segetimicrobium genomatis</name>
    <dbReference type="NCBI Taxonomy" id="2569760"/>
    <lineage>
        <taxon>Bacteria</taxon>
        <taxon>Bacillati</taxon>
        <taxon>Candidatus Sysuimicrobiota</taxon>
        <taxon>Candidatus Sysuimicrobiia</taxon>
        <taxon>Candidatus Sysuimicrobiales</taxon>
        <taxon>Candidatus Segetimicrobiaceae</taxon>
        <taxon>Candidatus Segetimicrobium</taxon>
    </lineage>
</organism>
<dbReference type="Pfam" id="PF00528">
    <property type="entry name" value="BPD_transp_1"/>
    <property type="match status" value="1"/>
</dbReference>
<comment type="subcellular location">
    <subcellularLocation>
        <location evidence="1 7">Cell membrane</location>
        <topology evidence="1 7">Multi-pass membrane protein</topology>
    </subcellularLocation>
</comment>
<comment type="similarity">
    <text evidence="7">Belongs to the binding-protein-dependent transport system permease family.</text>
</comment>
<accession>A0A537L8K2</accession>
<evidence type="ECO:0000259" key="8">
    <source>
        <dbReference type="PROSITE" id="PS50928"/>
    </source>
</evidence>
<keyword evidence="3" id="KW-1003">Cell membrane</keyword>
<dbReference type="GO" id="GO:0005886">
    <property type="term" value="C:plasma membrane"/>
    <property type="evidence" value="ECO:0007669"/>
    <property type="project" value="UniProtKB-SubCell"/>
</dbReference>
<evidence type="ECO:0000256" key="3">
    <source>
        <dbReference type="ARBA" id="ARBA00022475"/>
    </source>
</evidence>
<reference evidence="9 10" key="1">
    <citation type="journal article" date="2019" name="Nat. Microbiol.">
        <title>Mediterranean grassland soil C-N compound turnover is dependent on rainfall and depth, and is mediated by genomically divergent microorganisms.</title>
        <authorList>
            <person name="Diamond S."/>
            <person name="Andeer P.F."/>
            <person name="Li Z."/>
            <person name="Crits-Christoph A."/>
            <person name="Burstein D."/>
            <person name="Anantharaman K."/>
            <person name="Lane K.R."/>
            <person name="Thomas B.C."/>
            <person name="Pan C."/>
            <person name="Northen T.R."/>
            <person name="Banfield J.F."/>
        </authorList>
    </citation>
    <scope>NUCLEOTIDE SEQUENCE [LARGE SCALE GENOMIC DNA]</scope>
    <source>
        <strain evidence="9">NP_2</strain>
    </source>
</reference>
<feature type="transmembrane region" description="Helical" evidence="7">
    <location>
        <begin position="197"/>
        <end position="219"/>
    </location>
</feature>
<proteinExistence type="inferred from homology"/>